<dbReference type="Proteomes" id="UP000030101">
    <property type="component" value="Unassembled WGS sequence"/>
</dbReference>
<keyword evidence="2" id="KW-1185">Reference proteome</keyword>
<proteinExistence type="predicted"/>
<sequence>MAIFHPDAHEIKENRGDIRDERDVARSGKKKRERVKMHKLPCYLRYSASVAIGEYVSSGFTLCTFCFICPDGTKKGCAKMSFDTAPKRYFLKQR</sequence>
<organism evidence="1 2">
    <name type="scientific">Porphyromonas canoris</name>
    <dbReference type="NCBI Taxonomy" id="36875"/>
    <lineage>
        <taxon>Bacteria</taxon>
        <taxon>Pseudomonadati</taxon>
        <taxon>Bacteroidota</taxon>
        <taxon>Bacteroidia</taxon>
        <taxon>Bacteroidales</taxon>
        <taxon>Porphyromonadaceae</taxon>
        <taxon>Porphyromonas</taxon>
    </lineage>
</organism>
<dbReference type="EMBL" id="JQZV01000013">
    <property type="protein sequence ID" value="KGN91757.1"/>
    <property type="molecule type" value="Genomic_DNA"/>
</dbReference>
<gene>
    <name evidence="1" type="ORF">HQ43_06585</name>
</gene>
<evidence type="ECO:0000313" key="2">
    <source>
        <dbReference type="Proteomes" id="UP000030101"/>
    </source>
</evidence>
<name>A0ABR4XJR5_9PORP</name>
<accession>A0ABR4XJR5</accession>
<reference evidence="1 2" key="1">
    <citation type="submission" date="2014-08" db="EMBL/GenBank/DDBJ databases">
        <title>Porphyromonas canoris strain:OH2762 Genome sequencing.</title>
        <authorList>
            <person name="Wallis C."/>
            <person name="Deusch O."/>
            <person name="O'Flynn C."/>
            <person name="Davis I."/>
            <person name="Jospin G."/>
            <person name="Darling A.E."/>
            <person name="Coil D.A."/>
            <person name="Alexiev A."/>
            <person name="Horsfall A."/>
            <person name="Kirkwood N."/>
            <person name="Harris S."/>
            <person name="Eisen J.A."/>
        </authorList>
    </citation>
    <scope>NUCLEOTIDE SEQUENCE [LARGE SCALE GENOMIC DNA]</scope>
    <source>
        <strain evidence="2">COT-108 OH2762</strain>
    </source>
</reference>
<protein>
    <submittedName>
        <fullName evidence="1">Uncharacterized protein</fullName>
    </submittedName>
</protein>
<evidence type="ECO:0000313" key="1">
    <source>
        <dbReference type="EMBL" id="KGN91757.1"/>
    </source>
</evidence>
<comment type="caution">
    <text evidence="1">The sequence shown here is derived from an EMBL/GenBank/DDBJ whole genome shotgun (WGS) entry which is preliminary data.</text>
</comment>